<evidence type="ECO:0000256" key="1">
    <source>
        <dbReference type="SAM" id="SignalP"/>
    </source>
</evidence>
<dbReference type="InterPro" id="IPR033954">
    <property type="entry name" value="DiS-bond_Isoase_DsbC/G"/>
</dbReference>
<dbReference type="Pfam" id="PF13098">
    <property type="entry name" value="Thioredoxin_2"/>
    <property type="match status" value="1"/>
</dbReference>
<feature type="signal peptide" evidence="1">
    <location>
        <begin position="1"/>
        <end position="30"/>
    </location>
</feature>
<dbReference type="SUPFAM" id="SSF52833">
    <property type="entry name" value="Thioredoxin-like"/>
    <property type="match status" value="1"/>
</dbReference>
<name>A0A6S6LWQ1_9BACT</name>
<evidence type="ECO:0000313" key="3">
    <source>
        <dbReference type="EMBL" id="BCG46073.1"/>
    </source>
</evidence>
<feature type="chain" id="PRO_5039913697" evidence="1">
    <location>
        <begin position="31"/>
        <end position="167"/>
    </location>
</feature>
<dbReference type="CDD" id="cd03020">
    <property type="entry name" value="DsbA_DsbC_DsbG"/>
    <property type="match status" value="1"/>
</dbReference>
<organism evidence="3 4">
    <name type="scientific">Citrifermentans bremense</name>
    <dbReference type="NCBI Taxonomy" id="60035"/>
    <lineage>
        <taxon>Bacteria</taxon>
        <taxon>Pseudomonadati</taxon>
        <taxon>Thermodesulfobacteriota</taxon>
        <taxon>Desulfuromonadia</taxon>
        <taxon>Geobacterales</taxon>
        <taxon>Geobacteraceae</taxon>
        <taxon>Citrifermentans</taxon>
    </lineage>
</organism>
<protein>
    <submittedName>
        <fullName evidence="3">Thiol:disulfide interchange protein DsbC</fullName>
    </submittedName>
</protein>
<reference evidence="3 4" key="1">
    <citation type="submission" date="2020-06" db="EMBL/GenBank/DDBJ databases">
        <title>Interaction of electrochemicaly active bacteria, Geobacter bremensis R4 on different carbon anode.</title>
        <authorList>
            <person name="Meng L."/>
            <person name="Yoshida N."/>
        </authorList>
    </citation>
    <scope>NUCLEOTIDE SEQUENCE [LARGE SCALE GENOMIC DNA]</scope>
    <source>
        <strain evidence="3 4">R4</strain>
    </source>
</reference>
<dbReference type="InterPro" id="IPR051470">
    <property type="entry name" value="Thiol:disulfide_interchange"/>
</dbReference>
<keyword evidence="4" id="KW-1185">Reference proteome</keyword>
<dbReference type="RefSeq" id="WP_085813696.1">
    <property type="nucleotide sequence ID" value="NZ_AP023213.1"/>
</dbReference>
<dbReference type="PANTHER" id="PTHR35272:SF3">
    <property type="entry name" value="THIOL:DISULFIDE INTERCHANGE PROTEIN DSBC"/>
    <property type="match status" value="1"/>
</dbReference>
<proteinExistence type="predicted"/>
<dbReference type="AlphaFoldDB" id="A0A6S6LWQ1"/>
<feature type="domain" description="Thioredoxin-like fold" evidence="2">
    <location>
        <begin position="44"/>
        <end position="151"/>
    </location>
</feature>
<dbReference type="InterPro" id="IPR012336">
    <property type="entry name" value="Thioredoxin-like_fold"/>
</dbReference>
<sequence>MNKITLHGLKQLVGMAVLILVSLLVTTAFAQSDLDLDKAVKVGSGNIMVIEFTDPDCPFCRKAEAYFQKRSDVTRYIFFMPLARHPDSKGKVQYILSARDKAKAMREVTSDDFDMKKLSKITAKGKKLQKEHEEIARANKMTSTPTFVIYGRVVEGFDLKRLEPLLK</sequence>
<gene>
    <name evidence="3" type="ORF">GEOBRER4_n0854</name>
</gene>
<dbReference type="PANTHER" id="PTHR35272">
    <property type="entry name" value="THIOL:DISULFIDE INTERCHANGE PROTEIN DSBC-RELATED"/>
    <property type="match status" value="1"/>
</dbReference>
<evidence type="ECO:0000259" key="2">
    <source>
        <dbReference type="Pfam" id="PF13098"/>
    </source>
</evidence>
<dbReference type="InterPro" id="IPR036249">
    <property type="entry name" value="Thioredoxin-like_sf"/>
</dbReference>
<dbReference type="KEGG" id="gbn:GEOBRER4_08230"/>
<keyword evidence="1" id="KW-0732">Signal</keyword>
<accession>A0A6S6LWQ1</accession>
<dbReference type="Proteomes" id="UP000515472">
    <property type="component" value="Chromosome"/>
</dbReference>
<dbReference type="EMBL" id="AP023213">
    <property type="protein sequence ID" value="BCG46073.1"/>
    <property type="molecule type" value="Genomic_DNA"/>
</dbReference>
<evidence type="ECO:0000313" key="4">
    <source>
        <dbReference type="Proteomes" id="UP000515472"/>
    </source>
</evidence>
<dbReference type="Gene3D" id="3.40.30.10">
    <property type="entry name" value="Glutaredoxin"/>
    <property type="match status" value="1"/>
</dbReference>